<dbReference type="SUPFAM" id="SSF102588">
    <property type="entry name" value="LmbE-like"/>
    <property type="match status" value="1"/>
</dbReference>
<dbReference type="Gene3D" id="3.40.50.10320">
    <property type="entry name" value="LmbE-like"/>
    <property type="match status" value="1"/>
</dbReference>
<dbReference type="AlphaFoldDB" id="A0A7W9PPV1"/>
<feature type="region of interest" description="Disordered" evidence="2">
    <location>
        <begin position="1"/>
        <end position="25"/>
    </location>
</feature>
<protein>
    <submittedName>
        <fullName evidence="3">N-acetyl-1-D-myo-inositol-2-amino-2-deoxy-alpha-D-glucopyranoside deacetylase</fullName>
        <ecNumber evidence="3">3.5.1.103</ecNumber>
    </submittedName>
</protein>
<dbReference type="GO" id="GO:0016137">
    <property type="term" value="P:glycoside metabolic process"/>
    <property type="evidence" value="ECO:0007669"/>
    <property type="project" value="UniProtKB-ARBA"/>
</dbReference>
<sequence length="281" mass="30206">MSTYPVPDRTATATRREFAEAPRQESVPPGLLAVFAHPDDEALVAGGVLAQHAAEGARTAVVTATWAPGTPRAGELADALTALGVREPLRLLGYADHRVPDSAPGRSRWCDVPVDEAVGHLVAHIREVRPEIVVTHDAYGQLTGHPDHRHTHRMTLLAVTAAALGQLYPEAGEPWQPGALYLATHPHSGAAELGELLDGVGKSVLSVPDTHVTATVDVRPWADRKWAAITAHRSEAERERALPGILARLPEETRNRIIGTEYYTRVTFAPGTPGGLRRLTV</sequence>
<dbReference type="EC" id="3.5.1.103" evidence="3"/>
<dbReference type="InterPro" id="IPR024078">
    <property type="entry name" value="LmbE-like_dom_sf"/>
</dbReference>
<keyword evidence="4" id="KW-1185">Reference proteome</keyword>
<comment type="caution">
    <text evidence="3">The sequence shown here is derived from an EMBL/GenBank/DDBJ whole genome shotgun (WGS) entry which is preliminary data.</text>
</comment>
<dbReference type="InterPro" id="IPR003737">
    <property type="entry name" value="GlcNAc_PI_deacetylase-related"/>
</dbReference>
<evidence type="ECO:0000256" key="1">
    <source>
        <dbReference type="ARBA" id="ARBA00022833"/>
    </source>
</evidence>
<accession>A0A7W9PPV1</accession>
<feature type="compositionally biased region" description="Basic and acidic residues" evidence="2">
    <location>
        <begin position="14"/>
        <end position="23"/>
    </location>
</feature>
<dbReference type="GO" id="GO:0035595">
    <property type="term" value="F:N-acetylglucosaminylinositol deacetylase activity"/>
    <property type="evidence" value="ECO:0007669"/>
    <property type="project" value="UniProtKB-EC"/>
</dbReference>
<evidence type="ECO:0000256" key="2">
    <source>
        <dbReference type="SAM" id="MobiDB-lite"/>
    </source>
</evidence>
<proteinExistence type="predicted"/>
<dbReference type="EMBL" id="JACHJK010000002">
    <property type="protein sequence ID" value="MBB5925750.1"/>
    <property type="molecule type" value="Genomic_DNA"/>
</dbReference>
<dbReference type="PANTHER" id="PTHR12993:SF26">
    <property type="entry name" value="1D-MYO-INOSITOL 2-ACETAMIDO-2-DEOXY-ALPHA-D-GLUCOPYRANOSIDE DEACETYLASE"/>
    <property type="match status" value="1"/>
</dbReference>
<keyword evidence="3" id="KW-0378">Hydrolase</keyword>
<dbReference type="Proteomes" id="UP000585836">
    <property type="component" value="Unassembled WGS sequence"/>
</dbReference>
<evidence type="ECO:0000313" key="3">
    <source>
        <dbReference type="EMBL" id="MBB5925750.1"/>
    </source>
</evidence>
<keyword evidence="1" id="KW-0862">Zinc</keyword>
<evidence type="ECO:0000313" key="4">
    <source>
        <dbReference type="Proteomes" id="UP000585836"/>
    </source>
</evidence>
<dbReference type="PANTHER" id="PTHR12993">
    <property type="entry name" value="N-ACETYLGLUCOSAMINYL-PHOSPHATIDYLINOSITOL DE-N-ACETYLASE-RELATED"/>
    <property type="match status" value="1"/>
</dbReference>
<dbReference type="Pfam" id="PF02585">
    <property type="entry name" value="PIG-L"/>
    <property type="match status" value="1"/>
</dbReference>
<gene>
    <name evidence="3" type="ORF">FHS34_001204</name>
</gene>
<organism evidence="3 4">
    <name type="scientific">Streptomyces echinatus</name>
    <dbReference type="NCBI Taxonomy" id="67293"/>
    <lineage>
        <taxon>Bacteria</taxon>
        <taxon>Bacillati</taxon>
        <taxon>Actinomycetota</taxon>
        <taxon>Actinomycetes</taxon>
        <taxon>Kitasatosporales</taxon>
        <taxon>Streptomycetaceae</taxon>
        <taxon>Streptomyces</taxon>
    </lineage>
</organism>
<reference evidence="3 4" key="1">
    <citation type="submission" date="2020-08" db="EMBL/GenBank/DDBJ databases">
        <title>Genomic Encyclopedia of Type Strains, Phase III (KMG-III): the genomes of soil and plant-associated and newly described type strains.</title>
        <authorList>
            <person name="Whitman W."/>
        </authorList>
    </citation>
    <scope>NUCLEOTIDE SEQUENCE [LARGE SCALE GENOMIC DNA]</scope>
    <source>
        <strain evidence="3 4">CECT 3313</strain>
    </source>
</reference>
<name>A0A7W9PPV1_9ACTN</name>